<evidence type="ECO:0000256" key="1">
    <source>
        <dbReference type="SAM" id="SignalP"/>
    </source>
</evidence>
<sequence length="748" mass="85515">MPSNSVSTLALLSSLLAAALCGATAEAPRGTLMAQSEDGILLPASMNDLDDLSVVEEDFEQVSRGRDPTVGGNKEQSLSSLYQLLQAALHQNQLQQQQGRRLEEAGSETLYPVLPAAVPLIRQPDGLNKDEDKRGSYMSLCHFKICNMGRKRNLRGTFWPRIWEYTIPFLYVTSQPEFTRCEIGGSHRPCNRHIASNPSPEIKVKDQYHPQGQGRTNYQFQREIRTPPPSQHWERGRENWYKGNQNSGPRFNQIRYRQDDHNQGLKGYSQYSHPPRYREQRHIGTQNTNQGQRQDYGRGQARTVAVEVYQPKHLDEIKPYFQFSQLTLSQGTHLDLVYDPRSREFTTQMVNIRPACRLNEEAKQLTSKQWRVNNGRPVTQQVDAYMLLRCGRTNPSVGLAEGGLERLYCKMSSFSLPTLALAWALLAAAGALRGSLVSESEEVVLPPVSLNGQKDVVDFELGKVFRSRIQTIGDHEAQSLSSLYQLLQAALHQKQQKQGRRMYENESETLYSVLPAAVILNKQSEKSSKHNEKRRSLSLRILWHKMTMSVVVKDSQIIEMIKVRLYAYRHREYIRKDMRDMKKQEAQPWKLCCKQQCGDAKKITIVIPFQDAKATPIVSPISVWKPAVSPDELCQLQLEDIATCVLTKWKEVNLPHEDAVALGITLMGLICQSATSRYVKWKTSTILRKHQGLAHKSSDLPFLKRYQLRLYISYRWGEQKNPSPFPNLENNCHFWKKISHPAHLSPKN</sequence>
<proteinExistence type="predicted"/>
<feature type="chain" id="PRO_5031462950" evidence="1">
    <location>
        <begin position="26"/>
        <end position="748"/>
    </location>
</feature>
<gene>
    <name evidence="2" type="ORF">TPSB3V08_LOCUS6821</name>
</gene>
<dbReference type="EMBL" id="OD004146">
    <property type="protein sequence ID" value="CAD7409403.1"/>
    <property type="molecule type" value="Genomic_DNA"/>
</dbReference>
<organism evidence="2">
    <name type="scientific">Timema poppense</name>
    <name type="common">Walking stick</name>
    <dbReference type="NCBI Taxonomy" id="170557"/>
    <lineage>
        <taxon>Eukaryota</taxon>
        <taxon>Metazoa</taxon>
        <taxon>Ecdysozoa</taxon>
        <taxon>Arthropoda</taxon>
        <taxon>Hexapoda</taxon>
        <taxon>Insecta</taxon>
        <taxon>Pterygota</taxon>
        <taxon>Neoptera</taxon>
        <taxon>Polyneoptera</taxon>
        <taxon>Phasmatodea</taxon>
        <taxon>Timematodea</taxon>
        <taxon>Timematoidea</taxon>
        <taxon>Timematidae</taxon>
        <taxon>Timema</taxon>
    </lineage>
</organism>
<name>A0A7R9D7B3_TIMPO</name>
<keyword evidence="1" id="KW-0732">Signal</keyword>
<feature type="signal peptide" evidence="1">
    <location>
        <begin position="1"/>
        <end position="25"/>
    </location>
</feature>
<reference evidence="2" key="1">
    <citation type="submission" date="2020-11" db="EMBL/GenBank/DDBJ databases">
        <authorList>
            <person name="Tran Van P."/>
        </authorList>
    </citation>
    <scope>NUCLEOTIDE SEQUENCE</scope>
</reference>
<evidence type="ECO:0000313" key="2">
    <source>
        <dbReference type="EMBL" id="CAD7409403.1"/>
    </source>
</evidence>
<dbReference type="AlphaFoldDB" id="A0A7R9D7B3"/>
<accession>A0A7R9D7B3</accession>
<protein>
    <submittedName>
        <fullName evidence="2">Uncharacterized protein</fullName>
    </submittedName>
</protein>